<dbReference type="EMBL" id="CP003466">
    <property type="protein sequence ID" value="AFT68466.1"/>
    <property type="molecule type" value="Genomic_DNA"/>
</dbReference>
<reference evidence="1 2" key="1">
    <citation type="journal article" date="2012" name="J. Bacteriol.">
        <title>Complete genome sequence of Alcanivorax dieselolei type strain B5.</title>
        <authorList>
            <person name="Lai Q."/>
            <person name="Li W."/>
            <person name="Shao Z."/>
        </authorList>
    </citation>
    <scope>NUCLEOTIDE SEQUENCE [LARGE SCALE GENOMIC DNA]</scope>
    <source>
        <strain evidence="2">DSM 16502 / CGMCC 1.3690 / B-5</strain>
    </source>
</reference>
<dbReference type="PATRIC" id="fig|930169.3.peg.177"/>
<dbReference type="AlphaFoldDB" id="K0CAI3"/>
<keyword evidence="2" id="KW-1185">Reference proteome</keyword>
<name>K0CAI3_ALCDB</name>
<proteinExistence type="predicted"/>
<evidence type="ECO:0000313" key="2">
    <source>
        <dbReference type="Proteomes" id="UP000006286"/>
    </source>
</evidence>
<gene>
    <name evidence="1" type="ordered locus">B5T_00178</name>
</gene>
<dbReference type="STRING" id="930169.B5T_00178"/>
<protein>
    <submittedName>
        <fullName evidence="1">HipA-like family</fullName>
    </submittedName>
</protein>
<dbReference type="KEGG" id="adi:B5T_00178"/>
<sequence length="65" mass="7202">MGHEEGLCEAAYLHLAGKLGPQPQWRLFDPPNQSGACGWLGMKRFDWVSHPQKAGHIQPVHLQSG</sequence>
<organism evidence="1 2">
    <name type="scientific">Alcanivorax dieselolei (strain DSM 16502 / CGMCC 1.3690 / MCCC 1A00001 / B-5)</name>
    <name type="common">Alloalcanivorax dieselolei</name>
    <dbReference type="NCBI Taxonomy" id="930169"/>
    <lineage>
        <taxon>Bacteria</taxon>
        <taxon>Pseudomonadati</taxon>
        <taxon>Pseudomonadota</taxon>
        <taxon>Gammaproteobacteria</taxon>
        <taxon>Oceanospirillales</taxon>
        <taxon>Alcanivoracaceae</taxon>
        <taxon>Alloalcanivorax</taxon>
    </lineage>
</organism>
<dbReference type="eggNOG" id="COG3550">
    <property type="taxonomic scope" value="Bacteria"/>
</dbReference>
<dbReference type="HOGENOM" id="CLU_2839956_0_0_6"/>
<evidence type="ECO:0000313" key="1">
    <source>
        <dbReference type="EMBL" id="AFT68466.1"/>
    </source>
</evidence>
<dbReference type="Proteomes" id="UP000006286">
    <property type="component" value="Chromosome"/>
</dbReference>
<accession>K0CAI3</accession>